<evidence type="ECO:0000313" key="9">
    <source>
        <dbReference type="Proteomes" id="UP000309601"/>
    </source>
</evidence>
<keyword evidence="3" id="KW-0227">DNA damage</keyword>
<feature type="domain" description="YEATS" evidence="4">
    <location>
        <begin position="7"/>
        <end position="177"/>
    </location>
</feature>
<dbReference type="GO" id="GO:0005737">
    <property type="term" value="C:cytoplasm"/>
    <property type="evidence" value="ECO:0007669"/>
    <property type="project" value="UniProtKB-SubCell"/>
</dbReference>
<dbReference type="Proteomes" id="UP000309601">
    <property type="component" value="Unassembled WGS sequence"/>
</dbReference>
<comment type="function">
    <text evidence="3">Component of the SWR1 complex which mediates the ATP-dependent exchange of histone H2A for an H2A variant leading to transcriptional regulation of selected genes by chromatin remodeling. Component of the NuA4 histone acetyltransferase complex which is involved in transcriptional activation of selected genes principally by acetylation of nucleosomal histones H4 and H2A. The NuA4 complex is also involved in DNA repair. Yaf9 may also be required for viability in conditions in which the structural integrity of the spindle is compromised.</text>
</comment>
<gene>
    <name evidence="3" type="primary">YAF9</name>
    <name evidence="7" type="ORF">E3Q02_03566</name>
    <name evidence="6" type="ORF">E3Q03_03647</name>
    <name evidence="5" type="ORF">E3Q22_03798</name>
</gene>
<keyword evidence="3" id="KW-0234">DNA repair</keyword>
<dbReference type="GO" id="GO:0006281">
    <property type="term" value="P:DNA repair"/>
    <property type="evidence" value="ECO:0007669"/>
    <property type="project" value="UniProtKB-UniRule"/>
</dbReference>
<comment type="similarity">
    <text evidence="3">Belongs to the YAF9 family.</text>
</comment>
<accession>A0A4T0SMR8</accession>
<dbReference type="GO" id="GO:0006325">
    <property type="term" value="P:chromatin organization"/>
    <property type="evidence" value="ECO:0007669"/>
    <property type="project" value="UniProtKB-KW"/>
</dbReference>
<evidence type="ECO:0000313" key="5">
    <source>
        <dbReference type="EMBL" id="TIB75920.1"/>
    </source>
</evidence>
<dbReference type="PROSITE" id="PS51037">
    <property type="entry name" value="YEATS"/>
    <property type="match status" value="1"/>
</dbReference>
<evidence type="ECO:0000256" key="3">
    <source>
        <dbReference type="RuleBase" id="RU367117"/>
    </source>
</evidence>
<evidence type="ECO:0000259" key="4">
    <source>
        <dbReference type="PROSITE" id="PS51037"/>
    </source>
</evidence>
<dbReference type="InterPro" id="IPR038704">
    <property type="entry name" value="YEAST_sf"/>
</dbReference>
<evidence type="ECO:0000313" key="7">
    <source>
        <dbReference type="EMBL" id="TIC62254.1"/>
    </source>
</evidence>
<dbReference type="CDD" id="cd16908">
    <property type="entry name" value="YEATS_Yaf9_like"/>
    <property type="match status" value="1"/>
</dbReference>
<dbReference type="Pfam" id="PF03366">
    <property type="entry name" value="YEATS"/>
    <property type="match status" value="1"/>
</dbReference>
<keyword evidence="3" id="KW-0805">Transcription regulation</keyword>
<dbReference type="OMA" id="VKPYHNE"/>
<comment type="subunit">
    <text evidence="3">Component of the SWR1 chromatin-remodeling complex and of the NuA4 histone acetyltransferase complex.</text>
</comment>
<sequence>MSAANKRLRGLQISRPFVIGNTARAITQSERENDKTIPENHTHRWTFSIRSASSDKEGDYDDGVEGTLDDSLQTWLKRVQVRLHDTYKDNNKTLDKPPFVVSETGWGEFELVIRLHFSPESGERPLTLHHMLKLHPWNVTKSIPRDDGLPPTVHSWQYDEIVFNDPYESFYNLLIANPPAELPDDGVVTKQAREEESKKLNAVKKEVVQSTTKLRNELIKMENELKNIK</sequence>
<evidence type="ECO:0000313" key="6">
    <source>
        <dbReference type="EMBL" id="TIC59861.1"/>
    </source>
</evidence>
<keyword evidence="3" id="KW-0156">Chromatin regulator</keyword>
<dbReference type="Gene3D" id="2.60.40.1970">
    <property type="entry name" value="YEATS domain"/>
    <property type="match status" value="1"/>
</dbReference>
<comment type="caution">
    <text evidence="5">The sequence shown here is derived from an EMBL/GenBank/DDBJ whole genome shotgun (WGS) entry which is preliminary data.</text>
</comment>
<dbReference type="InterPro" id="IPR055129">
    <property type="entry name" value="YEATS_dom"/>
</dbReference>
<name>A0A4T0SMR8_9BASI</name>
<dbReference type="OrthoDB" id="16041at2759"/>
<reference evidence="8 9" key="1">
    <citation type="submission" date="2019-03" db="EMBL/GenBank/DDBJ databases">
        <title>Sequencing 25 genomes of Wallemia mellicola.</title>
        <authorList>
            <person name="Gostincar C."/>
        </authorList>
    </citation>
    <scope>NUCLEOTIDE SEQUENCE [LARGE SCALE GENOMIC DNA]</scope>
    <source>
        <strain evidence="7 9">EXF-1274</strain>
        <strain evidence="6 8">EXF-1277</strain>
        <strain evidence="5 10">EXF-6152</strain>
    </source>
</reference>
<evidence type="ECO:0000256" key="1">
    <source>
        <dbReference type="ARBA" id="ARBA00023242"/>
    </source>
</evidence>
<comment type="subcellular location">
    <subcellularLocation>
        <location evidence="3">Nucleus</location>
    </subcellularLocation>
    <subcellularLocation>
        <location evidence="3">Cytoplasm</location>
    </subcellularLocation>
</comment>
<dbReference type="EMBL" id="SPRV01000054">
    <property type="protein sequence ID" value="TIC59861.1"/>
    <property type="molecule type" value="Genomic_DNA"/>
</dbReference>
<dbReference type="InterPro" id="IPR005033">
    <property type="entry name" value="YEATS"/>
</dbReference>
<dbReference type="EMBL" id="SPRC01000055">
    <property type="protein sequence ID" value="TIB75920.1"/>
    <property type="molecule type" value="Genomic_DNA"/>
</dbReference>
<comment type="domain">
    <text evidence="3">The coiled-coil domain is required for assembly into the NuA4 complex.</text>
</comment>
<evidence type="ECO:0000313" key="10">
    <source>
        <dbReference type="Proteomes" id="UP000310685"/>
    </source>
</evidence>
<keyword evidence="1 2" id="KW-0539">Nucleus</keyword>
<dbReference type="Proteomes" id="UP000310685">
    <property type="component" value="Unassembled WGS sequence"/>
</dbReference>
<keyword evidence="3" id="KW-0010">Activator</keyword>
<dbReference type="Proteomes" id="UP000305362">
    <property type="component" value="Unassembled WGS sequence"/>
</dbReference>
<organism evidence="5 10">
    <name type="scientific">Wallemia mellicola</name>
    <dbReference type="NCBI Taxonomy" id="1708541"/>
    <lineage>
        <taxon>Eukaryota</taxon>
        <taxon>Fungi</taxon>
        <taxon>Dikarya</taxon>
        <taxon>Basidiomycota</taxon>
        <taxon>Wallemiomycotina</taxon>
        <taxon>Wallemiomycetes</taxon>
        <taxon>Wallemiales</taxon>
        <taxon>Wallemiaceae</taxon>
        <taxon>Wallemia</taxon>
    </lineage>
</organism>
<dbReference type="PANTHER" id="PTHR23195">
    <property type="entry name" value="YEATS DOMAIN"/>
    <property type="match status" value="1"/>
</dbReference>
<keyword evidence="3" id="KW-0175">Coiled coil</keyword>
<keyword evidence="3" id="KW-0963">Cytoplasm</keyword>
<evidence type="ECO:0000256" key="2">
    <source>
        <dbReference type="PROSITE-ProRule" id="PRU00376"/>
    </source>
</evidence>
<dbReference type="AlphaFoldDB" id="A0A4T0SMR8"/>
<dbReference type="GO" id="GO:0000812">
    <property type="term" value="C:Swr1 complex"/>
    <property type="evidence" value="ECO:0007669"/>
    <property type="project" value="UniProtKB-UniRule"/>
</dbReference>
<dbReference type="GO" id="GO:0006355">
    <property type="term" value="P:regulation of DNA-templated transcription"/>
    <property type="evidence" value="ECO:0007669"/>
    <property type="project" value="InterPro"/>
</dbReference>
<protein>
    <recommendedName>
        <fullName evidence="3">Protein AF-9 homolog</fullName>
    </recommendedName>
</protein>
<dbReference type="EMBL" id="SPRW01000049">
    <property type="protein sequence ID" value="TIC62254.1"/>
    <property type="molecule type" value="Genomic_DNA"/>
</dbReference>
<evidence type="ECO:0000313" key="8">
    <source>
        <dbReference type="Proteomes" id="UP000305362"/>
    </source>
</evidence>
<proteinExistence type="inferred from homology"/>
<keyword evidence="3" id="KW-0804">Transcription</keyword>